<dbReference type="EMBL" id="AP012204">
    <property type="protein sequence ID" value="BAK36767.1"/>
    <property type="molecule type" value="Genomic_DNA"/>
</dbReference>
<dbReference type="InterPro" id="IPR023286">
    <property type="entry name" value="ABATE_dom_sf"/>
</dbReference>
<dbReference type="RefSeq" id="WP_013864613.1">
    <property type="nucleotide sequence ID" value="NC_015635.1"/>
</dbReference>
<dbReference type="SUPFAM" id="SSF160904">
    <property type="entry name" value="Jann2411-like"/>
    <property type="match status" value="1"/>
</dbReference>
<dbReference type="Gene3D" id="1.10.3300.10">
    <property type="entry name" value="Jann2411-like domain"/>
    <property type="match status" value="1"/>
</dbReference>
<protein>
    <recommendedName>
        <fullName evidence="1">Zinc finger CGNR domain-containing protein</fullName>
    </recommendedName>
</protein>
<proteinExistence type="predicted"/>
<evidence type="ECO:0000259" key="1">
    <source>
        <dbReference type="Pfam" id="PF11706"/>
    </source>
</evidence>
<dbReference type="eggNOG" id="COG5516">
    <property type="taxonomic scope" value="Bacteria"/>
</dbReference>
<evidence type="ECO:0000313" key="2">
    <source>
        <dbReference type="EMBL" id="BAK36767.1"/>
    </source>
</evidence>
<dbReference type="InterPro" id="IPR021005">
    <property type="entry name" value="Znf_CGNR"/>
</dbReference>
<feature type="domain" description="Zinc finger CGNR" evidence="1">
    <location>
        <begin position="144"/>
        <end position="184"/>
    </location>
</feature>
<dbReference type="OrthoDB" id="123307at2"/>
<dbReference type="InterPro" id="IPR010852">
    <property type="entry name" value="ABATE"/>
</dbReference>
<dbReference type="Pfam" id="PF11706">
    <property type="entry name" value="zf-CGNR"/>
    <property type="match status" value="1"/>
</dbReference>
<dbReference type="Pfam" id="PF07336">
    <property type="entry name" value="ABATE"/>
    <property type="match status" value="1"/>
</dbReference>
<gene>
    <name evidence="2" type="ordered locus">MLP_37530</name>
</gene>
<accession>F5XPC7</accession>
<keyword evidence="3" id="KW-1185">Reference proteome</keyword>
<reference evidence="2 3" key="1">
    <citation type="submission" date="2011-05" db="EMBL/GenBank/DDBJ databases">
        <title>Whole genome sequence of Microlunatus phosphovorus NM-1.</title>
        <authorList>
            <person name="Hosoyama A."/>
            <person name="Sasaki K."/>
            <person name="Harada T."/>
            <person name="Igarashi R."/>
            <person name="Kawakoshi A."/>
            <person name="Sasagawa M."/>
            <person name="Fukada J."/>
            <person name="Nakamura S."/>
            <person name="Katano Y."/>
            <person name="Hanada S."/>
            <person name="Kamagata Y."/>
            <person name="Nakamura N."/>
            <person name="Yamazaki S."/>
            <person name="Fujita N."/>
        </authorList>
    </citation>
    <scope>NUCLEOTIDE SEQUENCE [LARGE SCALE GENOMIC DNA]</scope>
    <source>
        <strain evidence="3">ATCC 700054 / DSM 10555 / JCM 9379 / NBRC 101784 / NCIMB 13414 / VKM Ac-1990 / NM-1</strain>
    </source>
</reference>
<dbReference type="PANTHER" id="PTHR35525:SF3">
    <property type="entry name" value="BLL6575 PROTEIN"/>
    <property type="match status" value="1"/>
</dbReference>
<dbReference type="AlphaFoldDB" id="F5XPC7"/>
<dbReference type="Proteomes" id="UP000007947">
    <property type="component" value="Chromosome"/>
</dbReference>
<sequence>MDSTEPERLDHVAGSLCLELANTIPNRMVVTDRDWLIDPGVEAWSRSVGLPTTGGSQQKERDDLIALRDAIYRTFAPLARQETPPADAVDTLTSLHAHGLIDFGYEVTAGAASRRWPTRVSHPVLVARIATSAIDLLTDPQLERVRECPGCGWLFIDASRNRSRRWCSMETCGNRSKARRHQSRARTISTPNHS</sequence>
<dbReference type="HOGENOM" id="CLU_087298_3_0_11"/>
<name>F5XPC7_MICPN</name>
<organism evidence="2 3">
    <name type="scientific">Microlunatus phosphovorus (strain ATCC 700054 / DSM 10555 / JCM 9379 / NBRC 101784 / NCIMB 13414 / VKM Ac-1990 / NM-1)</name>
    <dbReference type="NCBI Taxonomy" id="1032480"/>
    <lineage>
        <taxon>Bacteria</taxon>
        <taxon>Bacillati</taxon>
        <taxon>Actinomycetota</taxon>
        <taxon>Actinomycetes</taxon>
        <taxon>Propionibacteriales</taxon>
        <taxon>Propionibacteriaceae</taxon>
        <taxon>Microlunatus</taxon>
    </lineage>
</organism>
<dbReference type="KEGG" id="mph:MLP_37530"/>
<dbReference type="PANTHER" id="PTHR35525">
    <property type="entry name" value="BLL6575 PROTEIN"/>
    <property type="match status" value="1"/>
</dbReference>
<evidence type="ECO:0000313" key="3">
    <source>
        <dbReference type="Proteomes" id="UP000007947"/>
    </source>
</evidence>